<comment type="caution">
    <text evidence="1">The sequence shown here is derived from an EMBL/GenBank/DDBJ whole genome shotgun (WGS) entry which is preliminary data.</text>
</comment>
<evidence type="ECO:0000313" key="2">
    <source>
        <dbReference type="Proteomes" id="UP000189229"/>
    </source>
</evidence>
<dbReference type="Proteomes" id="UP000189229">
    <property type="component" value="Unassembled WGS sequence"/>
</dbReference>
<evidence type="ECO:0000313" key="1">
    <source>
        <dbReference type="EMBL" id="OOK70280.1"/>
    </source>
</evidence>
<name>A0A1V3WTM8_MYCKA</name>
<sequence length="46" mass="5385">MGRLVADKDAVRQGRRGIRCRLWFRSTRRCDGEVLVLKPKSTRVEI</sequence>
<protein>
    <submittedName>
        <fullName evidence="1">Uncharacterized protein</fullName>
    </submittedName>
</protein>
<gene>
    <name evidence="1" type="ORF">BZL30_6055</name>
</gene>
<dbReference type="EMBL" id="MVBM01000006">
    <property type="protein sequence ID" value="OOK70280.1"/>
    <property type="molecule type" value="Genomic_DNA"/>
</dbReference>
<proteinExistence type="predicted"/>
<accession>A0A1V3WTM8</accession>
<organism evidence="1 2">
    <name type="scientific">Mycobacterium kansasii</name>
    <dbReference type="NCBI Taxonomy" id="1768"/>
    <lineage>
        <taxon>Bacteria</taxon>
        <taxon>Bacillati</taxon>
        <taxon>Actinomycetota</taxon>
        <taxon>Actinomycetes</taxon>
        <taxon>Mycobacteriales</taxon>
        <taxon>Mycobacteriaceae</taxon>
        <taxon>Mycobacterium</taxon>
    </lineage>
</organism>
<dbReference type="AlphaFoldDB" id="A0A1V3WTM8"/>
<reference evidence="1 2" key="1">
    <citation type="submission" date="2017-02" db="EMBL/GenBank/DDBJ databases">
        <title>Complete genome sequences of Mycobacterium kansasii strains isolated from rhesus macaques.</title>
        <authorList>
            <person name="Panda A."/>
            <person name="Nagaraj S."/>
            <person name="Zhao X."/>
            <person name="Tettelin H."/>
            <person name="Detolla L.J."/>
        </authorList>
    </citation>
    <scope>NUCLEOTIDE SEQUENCE [LARGE SCALE GENOMIC DNA]</scope>
    <source>
        <strain evidence="1 2">11-3813</strain>
    </source>
</reference>